<name>A0A1E1MNC3_RHYSE</name>
<gene>
    <name evidence="1" type="ORF">RSE6_11594</name>
</gene>
<proteinExistence type="predicted"/>
<organism evidence="1 2">
    <name type="scientific">Rhynchosporium secalis</name>
    <name type="common">Barley scald fungus</name>
    <dbReference type="NCBI Taxonomy" id="38038"/>
    <lineage>
        <taxon>Eukaryota</taxon>
        <taxon>Fungi</taxon>
        <taxon>Dikarya</taxon>
        <taxon>Ascomycota</taxon>
        <taxon>Pezizomycotina</taxon>
        <taxon>Leotiomycetes</taxon>
        <taxon>Helotiales</taxon>
        <taxon>Ploettnerulaceae</taxon>
        <taxon>Rhynchosporium</taxon>
    </lineage>
</organism>
<protein>
    <submittedName>
        <fullName evidence="1">Uncharacterized protein</fullName>
    </submittedName>
</protein>
<dbReference type="EMBL" id="FJVC01000436">
    <property type="protein sequence ID" value="CZT50582.1"/>
    <property type="molecule type" value="Genomic_DNA"/>
</dbReference>
<sequence length="88" mass="10373">MASQAVKWAHDATMDAQRFFFSFRSRSWICRGTVKVTKNNIPANVIRAQEFRENIVNQQIKKYFKRSSRRSLARRSTVTEQVKYLTVS</sequence>
<accession>A0A1E1MNC3</accession>
<keyword evidence="2" id="KW-1185">Reference proteome</keyword>
<evidence type="ECO:0000313" key="1">
    <source>
        <dbReference type="EMBL" id="CZT50582.1"/>
    </source>
</evidence>
<reference evidence="2" key="1">
    <citation type="submission" date="2016-03" db="EMBL/GenBank/DDBJ databases">
        <authorList>
            <person name="Guldener U."/>
        </authorList>
    </citation>
    <scope>NUCLEOTIDE SEQUENCE [LARGE SCALE GENOMIC DNA]</scope>
</reference>
<dbReference type="Proteomes" id="UP000177625">
    <property type="component" value="Unassembled WGS sequence"/>
</dbReference>
<dbReference type="AlphaFoldDB" id="A0A1E1MNC3"/>
<evidence type="ECO:0000313" key="2">
    <source>
        <dbReference type="Proteomes" id="UP000177625"/>
    </source>
</evidence>